<organism evidence="2">
    <name type="scientific">viral metagenome</name>
    <dbReference type="NCBI Taxonomy" id="1070528"/>
    <lineage>
        <taxon>unclassified sequences</taxon>
        <taxon>metagenomes</taxon>
        <taxon>organismal metagenomes</taxon>
    </lineage>
</organism>
<reference evidence="2" key="1">
    <citation type="submission" date="2020-03" db="EMBL/GenBank/DDBJ databases">
        <title>The deep terrestrial virosphere.</title>
        <authorList>
            <person name="Holmfeldt K."/>
            <person name="Nilsson E."/>
            <person name="Simone D."/>
            <person name="Lopez-Fernandez M."/>
            <person name="Wu X."/>
            <person name="de Brujin I."/>
            <person name="Lundin D."/>
            <person name="Andersson A."/>
            <person name="Bertilsson S."/>
            <person name="Dopson M."/>
        </authorList>
    </citation>
    <scope>NUCLEOTIDE SEQUENCE</scope>
    <source>
        <strain evidence="2">MM415A03240</strain>
    </source>
</reference>
<protein>
    <submittedName>
        <fullName evidence="2">Putative homing endonuclease</fullName>
    </submittedName>
</protein>
<evidence type="ECO:0000259" key="1">
    <source>
        <dbReference type="SMART" id="SM00507"/>
    </source>
</evidence>
<dbReference type="CDD" id="cd00085">
    <property type="entry name" value="HNHc"/>
    <property type="match status" value="1"/>
</dbReference>
<sequence length="106" mass="11936">MTPVVVPKRHGHSVASPRLQYMIERRGNQSRFHNMILARDDHRCVKCGRTRNELSGVPPDEAKLFADHIIPVALGGTDTPDNGQTLCALHNRFFGWQARYKTGGKE</sequence>
<name>A0A6M3JNA1_9ZZZZ</name>
<proteinExistence type="predicted"/>
<keyword evidence="2" id="KW-0378">Hydrolase</keyword>
<dbReference type="AlphaFoldDB" id="A0A6M3JNA1"/>
<dbReference type="GO" id="GO:0004519">
    <property type="term" value="F:endonuclease activity"/>
    <property type="evidence" value="ECO:0007669"/>
    <property type="project" value="UniProtKB-KW"/>
</dbReference>
<dbReference type="Gene3D" id="1.10.30.50">
    <property type="match status" value="1"/>
</dbReference>
<dbReference type="SMART" id="SM00507">
    <property type="entry name" value="HNHc"/>
    <property type="match status" value="1"/>
</dbReference>
<feature type="domain" description="HNH nuclease" evidence="1">
    <location>
        <begin position="31"/>
        <end position="92"/>
    </location>
</feature>
<accession>A0A6M3JNA1</accession>
<keyword evidence="2" id="KW-0255">Endonuclease</keyword>
<keyword evidence="2" id="KW-0540">Nuclease</keyword>
<dbReference type="GO" id="GO:0008270">
    <property type="term" value="F:zinc ion binding"/>
    <property type="evidence" value="ECO:0007669"/>
    <property type="project" value="InterPro"/>
</dbReference>
<dbReference type="Pfam" id="PF01844">
    <property type="entry name" value="HNH"/>
    <property type="match status" value="1"/>
</dbReference>
<dbReference type="InterPro" id="IPR002711">
    <property type="entry name" value="HNH"/>
</dbReference>
<dbReference type="GO" id="GO:0003676">
    <property type="term" value="F:nucleic acid binding"/>
    <property type="evidence" value="ECO:0007669"/>
    <property type="project" value="InterPro"/>
</dbReference>
<evidence type="ECO:0000313" key="2">
    <source>
        <dbReference type="EMBL" id="QJA71376.1"/>
    </source>
</evidence>
<dbReference type="InterPro" id="IPR003615">
    <property type="entry name" value="HNH_nuc"/>
</dbReference>
<dbReference type="EMBL" id="MT141868">
    <property type="protein sequence ID" value="QJA71376.1"/>
    <property type="molecule type" value="Genomic_DNA"/>
</dbReference>
<gene>
    <name evidence="2" type="ORF">MM415A03240_0007</name>
</gene>